<keyword evidence="2" id="KW-1185">Reference proteome</keyword>
<evidence type="ECO:0000313" key="1">
    <source>
        <dbReference type="EMBL" id="WMB27609.1"/>
    </source>
</evidence>
<sequence>MKKIKIFILIGLTLSFIINPISKWTYPSIITPTTVHAEVHGDDYPSQWKQGWGLIIGACI</sequence>
<gene>
    <name evidence="1" type="ORF">N1496_05350</name>
</gene>
<name>A0ABY9LFB7_9STRE</name>
<proteinExistence type="predicted"/>
<dbReference type="Proteomes" id="UP001238096">
    <property type="component" value="Chromosome"/>
</dbReference>
<evidence type="ECO:0008006" key="3">
    <source>
        <dbReference type="Google" id="ProtNLM"/>
    </source>
</evidence>
<accession>A0ABY9LFB7</accession>
<organism evidence="1 2">
    <name type="scientific">Streptococcus didelphis</name>
    <dbReference type="NCBI Taxonomy" id="102886"/>
    <lineage>
        <taxon>Bacteria</taxon>
        <taxon>Bacillati</taxon>
        <taxon>Bacillota</taxon>
        <taxon>Bacilli</taxon>
        <taxon>Lactobacillales</taxon>
        <taxon>Streptococcaceae</taxon>
        <taxon>Streptococcus</taxon>
    </lineage>
</organism>
<evidence type="ECO:0000313" key="2">
    <source>
        <dbReference type="Proteomes" id="UP001238096"/>
    </source>
</evidence>
<protein>
    <recommendedName>
        <fullName evidence="3">Bacteriocin</fullName>
    </recommendedName>
</protein>
<dbReference type="EMBL" id="CP110509">
    <property type="protein sequence ID" value="WMB27609.1"/>
    <property type="molecule type" value="Genomic_DNA"/>
</dbReference>
<reference evidence="2" key="1">
    <citation type="submission" date="2022-10" db="EMBL/GenBank/DDBJ databases">
        <title>Streptococcus didelphis as causative of fatal infections in opossums (Didelphis albiventris).</title>
        <authorList>
            <person name="Breyer G.M."/>
            <person name="Da Silva M.E.R.J."/>
            <person name="Siqueira F.M."/>
        </authorList>
    </citation>
    <scope>NUCLEOTIDE SEQUENCE [LARGE SCALE GENOMIC DNA]</scope>
    <source>
        <strain evidence="2">LBVP101/21</strain>
    </source>
</reference>